<name>A0A5N6F7Q9_9EURO</name>
<accession>A0A5N6F7Q9</accession>
<dbReference type="AlphaFoldDB" id="A0A5N6F7Q9"/>
<keyword evidence="2" id="KW-1185">Reference proteome</keyword>
<evidence type="ECO:0000313" key="2">
    <source>
        <dbReference type="Proteomes" id="UP000326799"/>
    </source>
</evidence>
<organism evidence="1 2">
    <name type="scientific">Aspergillus novoparasiticus</name>
    <dbReference type="NCBI Taxonomy" id="986946"/>
    <lineage>
        <taxon>Eukaryota</taxon>
        <taxon>Fungi</taxon>
        <taxon>Dikarya</taxon>
        <taxon>Ascomycota</taxon>
        <taxon>Pezizomycotina</taxon>
        <taxon>Eurotiomycetes</taxon>
        <taxon>Eurotiomycetidae</taxon>
        <taxon>Eurotiales</taxon>
        <taxon>Aspergillaceae</taxon>
        <taxon>Aspergillus</taxon>
        <taxon>Aspergillus subgen. Circumdati</taxon>
    </lineage>
</organism>
<protein>
    <submittedName>
        <fullName evidence="1">Uncharacterized protein</fullName>
    </submittedName>
</protein>
<sequence>MRGCRAIDIRTPLAAWRMTSSCPHSLWDQTLCWNFRSRRASSRGPRDILNHSFFSESCSLFSGSHGSSATSTLVLLSTGSFTQKPV</sequence>
<proteinExistence type="predicted"/>
<dbReference type="EMBL" id="ML733393">
    <property type="protein sequence ID" value="KAB8225931.1"/>
    <property type="molecule type" value="Genomic_DNA"/>
</dbReference>
<evidence type="ECO:0000313" key="1">
    <source>
        <dbReference type="EMBL" id="KAB8225931.1"/>
    </source>
</evidence>
<dbReference type="Proteomes" id="UP000326799">
    <property type="component" value="Unassembled WGS sequence"/>
</dbReference>
<reference evidence="1 2" key="1">
    <citation type="submission" date="2019-04" db="EMBL/GenBank/DDBJ databases">
        <title>Fungal friends and foes A comparative genomics study of 23 Aspergillus species from section Flavi.</title>
        <authorList>
            <consortium name="DOE Joint Genome Institute"/>
            <person name="Kjaerbolling I."/>
            <person name="Vesth T.C."/>
            <person name="Frisvad J.C."/>
            <person name="Nybo J.L."/>
            <person name="Theobald S."/>
            <person name="Kildgaard S."/>
            <person name="Petersen T.I."/>
            <person name="Kuo A."/>
            <person name="Sato A."/>
            <person name="Lyhne E.K."/>
            <person name="Kogle M.E."/>
            <person name="Wiebenga A."/>
            <person name="Kun R.S."/>
            <person name="Lubbers R.J."/>
            <person name="Makela M.R."/>
            <person name="Barry K."/>
            <person name="Chovatia M."/>
            <person name="Clum A."/>
            <person name="Daum C."/>
            <person name="Haridas S."/>
            <person name="He G."/>
            <person name="LaButti K."/>
            <person name="Lipzen A."/>
            <person name="Mondo S."/>
            <person name="Pangilinan J."/>
            <person name="Riley R."/>
            <person name="Salamov A."/>
            <person name="Simmons B.A."/>
            <person name="Magnuson J.K."/>
            <person name="Henrissat B."/>
            <person name="Mortensen U.H."/>
            <person name="Larsen T.O."/>
            <person name="De vries R.P."/>
            <person name="Grigoriev I.V."/>
            <person name="Machida M."/>
            <person name="Baker S.E."/>
            <person name="Andersen M.R."/>
        </authorList>
    </citation>
    <scope>NUCLEOTIDE SEQUENCE [LARGE SCALE GENOMIC DNA]</scope>
    <source>
        <strain evidence="1 2">CBS 126849</strain>
    </source>
</reference>
<gene>
    <name evidence="1" type="ORF">BDV33DRAFT_163492</name>
</gene>